<accession>A0A7Z7FLN3</accession>
<dbReference type="Proteomes" id="UP000198900">
    <property type="component" value="Unassembled WGS sequence"/>
</dbReference>
<proteinExistence type="predicted"/>
<evidence type="ECO:0000313" key="1">
    <source>
        <dbReference type="EMBL" id="SDJ15074.1"/>
    </source>
</evidence>
<dbReference type="AlphaFoldDB" id="A0A7Z7FLN3"/>
<organism evidence="1 2">
    <name type="scientific">Paraburkholderia steynii</name>
    <dbReference type="NCBI Taxonomy" id="1245441"/>
    <lineage>
        <taxon>Bacteria</taxon>
        <taxon>Pseudomonadati</taxon>
        <taxon>Pseudomonadota</taxon>
        <taxon>Betaproteobacteria</taxon>
        <taxon>Burkholderiales</taxon>
        <taxon>Burkholderiaceae</taxon>
        <taxon>Paraburkholderia</taxon>
    </lineage>
</organism>
<reference evidence="1" key="1">
    <citation type="submission" date="2016-10" db="EMBL/GenBank/DDBJ databases">
        <authorList>
            <person name="Varghese N."/>
            <person name="Submissions S."/>
        </authorList>
    </citation>
    <scope>NUCLEOTIDE SEQUENCE [LARGE SCALE GENOMIC DNA]</scope>
    <source>
        <strain evidence="1">YR281</strain>
    </source>
</reference>
<comment type="caution">
    <text evidence="1">The sequence shown here is derived from an EMBL/GenBank/DDBJ whole genome shotgun (WGS) entry which is preliminary data.</text>
</comment>
<name>A0A7Z7FLN3_9BURK</name>
<sequence>MGRLGILLAHQSRNSLTAMLHLAKEKQMTTIRCCLLFLMTGSPALAGAHYVEVWNPPEAHGNFGAAQPAHKIKERQPVSVRPVQRRLHHRVAAVAPVQNASIATVERRAHEPRYQDIPRKMTPEGNVLRVDGRNAQALTKATACRMARRM</sequence>
<keyword evidence="2" id="KW-1185">Reference proteome</keyword>
<gene>
    <name evidence="1" type="ORF">SAMN04487926_13522</name>
</gene>
<evidence type="ECO:0000313" key="2">
    <source>
        <dbReference type="Proteomes" id="UP000198900"/>
    </source>
</evidence>
<protein>
    <submittedName>
        <fullName evidence="1">Uncharacterized protein</fullName>
    </submittedName>
</protein>
<dbReference type="EMBL" id="FNDI01000035">
    <property type="protein sequence ID" value="SDJ15074.1"/>
    <property type="molecule type" value="Genomic_DNA"/>
</dbReference>